<dbReference type="EMBL" id="FMXQ01000011">
    <property type="protein sequence ID" value="SDB54867.1"/>
    <property type="molecule type" value="Genomic_DNA"/>
</dbReference>
<evidence type="ECO:0000256" key="1">
    <source>
        <dbReference type="ARBA" id="ARBA00024322"/>
    </source>
</evidence>
<dbReference type="Pfam" id="PF03319">
    <property type="entry name" value="EutN_CcmL"/>
    <property type="match status" value="1"/>
</dbReference>
<organism evidence="3 4">
    <name type="scientific">Bauldia litoralis</name>
    <dbReference type="NCBI Taxonomy" id="665467"/>
    <lineage>
        <taxon>Bacteria</taxon>
        <taxon>Pseudomonadati</taxon>
        <taxon>Pseudomonadota</taxon>
        <taxon>Alphaproteobacteria</taxon>
        <taxon>Hyphomicrobiales</taxon>
        <taxon>Kaistiaceae</taxon>
        <taxon>Bauldia</taxon>
    </lineage>
</organism>
<dbReference type="SUPFAM" id="SSF159133">
    <property type="entry name" value="EutN/CcmL-like"/>
    <property type="match status" value="1"/>
</dbReference>
<dbReference type="InterPro" id="IPR036677">
    <property type="entry name" value="EutN_CcmL_sf"/>
</dbReference>
<gene>
    <name evidence="3" type="ORF">SAMN02982931_04343</name>
</gene>
<comment type="subcellular location">
    <subcellularLocation>
        <location evidence="1">Bacterial microcompartment</location>
    </subcellularLocation>
</comment>
<proteinExistence type="predicted"/>
<dbReference type="CDD" id="cd01614">
    <property type="entry name" value="EutN_CcmL"/>
    <property type="match status" value="1"/>
</dbReference>
<evidence type="ECO:0000313" key="4">
    <source>
        <dbReference type="Proteomes" id="UP000199071"/>
    </source>
</evidence>
<dbReference type="OrthoDB" id="196195at2"/>
<keyword evidence="2" id="KW-1283">Bacterial microcompartment</keyword>
<dbReference type="RefSeq" id="WP_090880118.1">
    <property type="nucleotide sequence ID" value="NZ_FMXQ01000011.1"/>
</dbReference>
<keyword evidence="4" id="KW-1185">Reference proteome</keyword>
<accession>A0A1G6EBN6</accession>
<dbReference type="PANTHER" id="PTHR36539">
    <property type="entry name" value="ETHANOLAMINE UTILIZATION PROTEIN EUTN"/>
    <property type="match status" value="1"/>
</dbReference>
<dbReference type="Proteomes" id="UP000199071">
    <property type="component" value="Unassembled WGS sequence"/>
</dbReference>
<evidence type="ECO:0000256" key="2">
    <source>
        <dbReference type="ARBA" id="ARBA00024446"/>
    </source>
</evidence>
<dbReference type="GO" id="GO:0031469">
    <property type="term" value="C:bacterial microcompartment"/>
    <property type="evidence" value="ECO:0007669"/>
    <property type="project" value="UniProtKB-SubCell"/>
</dbReference>
<protein>
    <submittedName>
        <fullName evidence="3">Ethanolamine utilization protein EutN</fullName>
    </submittedName>
</protein>
<sequence>MKTGMVIGKVWATKRLDELPGGALLEIALEENDGLGEHLVAYDPLGAGDGERVLVTQGSVARGWFKDGKVVIDALVIGILDQPRTPPKKTR</sequence>
<dbReference type="Gene3D" id="2.40.50.220">
    <property type="entry name" value="EutN/Ccml"/>
    <property type="match status" value="1"/>
</dbReference>
<dbReference type="AlphaFoldDB" id="A0A1G6EBN6"/>
<dbReference type="InterPro" id="IPR004992">
    <property type="entry name" value="EutN_CcmL"/>
</dbReference>
<dbReference type="PROSITE" id="PS51932">
    <property type="entry name" value="BMV"/>
    <property type="match status" value="1"/>
</dbReference>
<name>A0A1G6EBN6_9HYPH</name>
<dbReference type="STRING" id="665467.SAMN02982931_04343"/>
<evidence type="ECO:0000313" key="3">
    <source>
        <dbReference type="EMBL" id="SDB54867.1"/>
    </source>
</evidence>
<reference evidence="3 4" key="1">
    <citation type="submission" date="2016-10" db="EMBL/GenBank/DDBJ databases">
        <authorList>
            <person name="de Groot N.N."/>
        </authorList>
    </citation>
    <scope>NUCLEOTIDE SEQUENCE [LARGE SCALE GENOMIC DNA]</scope>
    <source>
        <strain evidence="3 4">ATCC 35022</strain>
    </source>
</reference>